<proteinExistence type="predicted"/>
<evidence type="ECO:0000313" key="3">
    <source>
        <dbReference type="Proteomes" id="UP001176961"/>
    </source>
</evidence>
<name>A0AA36MEA3_CYLNA</name>
<feature type="compositionally biased region" description="Polar residues" evidence="1">
    <location>
        <begin position="38"/>
        <end position="78"/>
    </location>
</feature>
<dbReference type="Proteomes" id="UP001176961">
    <property type="component" value="Unassembled WGS sequence"/>
</dbReference>
<protein>
    <submittedName>
        <fullName evidence="2">Uncharacterized protein</fullName>
    </submittedName>
</protein>
<evidence type="ECO:0000256" key="1">
    <source>
        <dbReference type="SAM" id="MobiDB-lite"/>
    </source>
</evidence>
<gene>
    <name evidence="2" type="ORF">CYNAS_LOCUS18260</name>
</gene>
<dbReference type="AlphaFoldDB" id="A0AA36MEA3"/>
<comment type="caution">
    <text evidence="2">The sequence shown here is derived from an EMBL/GenBank/DDBJ whole genome shotgun (WGS) entry which is preliminary data.</text>
</comment>
<keyword evidence="3" id="KW-1185">Reference proteome</keyword>
<accession>A0AA36MEA3</accession>
<organism evidence="2 3">
    <name type="scientific">Cylicocyclus nassatus</name>
    <name type="common">Nematode worm</name>
    <dbReference type="NCBI Taxonomy" id="53992"/>
    <lineage>
        <taxon>Eukaryota</taxon>
        <taxon>Metazoa</taxon>
        <taxon>Ecdysozoa</taxon>
        <taxon>Nematoda</taxon>
        <taxon>Chromadorea</taxon>
        <taxon>Rhabditida</taxon>
        <taxon>Rhabditina</taxon>
        <taxon>Rhabditomorpha</taxon>
        <taxon>Strongyloidea</taxon>
        <taxon>Strongylidae</taxon>
        <taxon>Cylicocyclus</taxon>
    </lineage>
</organism>
<evidence type="ECO:0000313" key="2">
    <source>
        <dbReference type="EMBL" id="CAJ0606277.1"/>
    </source>
</evidence>
<sequence length="94" mass="10288">MSVVVDVLTDSDDEEILFTKEMVRRLRNAEKKIPPNSRPTSSLSDTSGVSTMSIVSTQKKAESSSDSSTLEEIPTHSTSTKELRSSESSLLTPR</sequence>
<dbReference type="EMBL" id="CATQJL010000316">
    <property type="protein sequence ID" value="CAJ0606277.1"/>
    <property type="molecule type" value="Genomic_DNA"/>
</dbReference>
<reference evidence="2" key="1">
    <citation type="submission" date="2023-07" db="EMBL/GenBank/DDBJ databases">
        <authorList>
            <consortium name="CYATHOMIX"/>
        </authorList>
    </citation>
    <scope>NUCLEOTIDE SEQUENCE</scope>
    <source>
        <strain evidence="2">N/A</strain>
    </source>
</reference>
<feature type="region of interest" description="Disordered" evidence="1">
    <location>
        <begin position="27"/>
        <end position="94"/>
    </location>
</feature>